<dbReference type="GO" id="GO:0019646">
    <property type="term" value="P:aerobic electron transport chain"/>
    <property type="evidence" value="ECO:0007669"/>
    <property type="project" value="TreeGrafter"/>
</dbReference>
<evidence type="ECO:0000256" key="9">
    <source>
        <dbReference type="ARBA" id="ARBA00023136"/>
    </source>
</evidence>
<evidence type="ECO:0000313" key="12">
    <source>
        <dbReference type="Proteomes" id="UP000518605"/>
    </source>
</evidence>
<dbReference type="Proteomes" id="UP000518605">
    <property type="component" value="Unassembled WGS sequence"/>
</dbReference>
<feature type="transmembrane region" description="Helical" evidence="10">
    <location>
        <begin position="49"/>
        <end position="71"/>
    </location>
</feature>
<evidence type="ECO:0000256" key="8">
    <source>
        <dbReference type="ARBA" id="ARBA00023002"/>
    </source>
</evidence>
<keyword evidence="12" id="KW-1185">Reference proteome</keyword>
<evidence type="ECO:0000256" key="7">
    <source>
        <dbReference type="ARBA" id="ARBA00022989"/>
    </source>
</evidence>
<keyword evidence="8" id="KW-0560">Oxidoreductase</keyword>
<feature type="transmembrane region" description="Helical" evidence="10">
    <location>
        <begin position="83"/>
        <end position="104"/>
    </location>
</feature>
<name>A0A7W5CE26_9BACL</name>
<keyword evidence="6" id="KW-0249">Electron transport</keyword>
<comment type="caution">
    <text evidence="11">The sequence shown here is derived from an EMBL/GenBank/DDBJ whole genome shotgun (WGS) entry which is preliminary data.</text>
</comment>
<dbReference type="GO" id="GO:0005886">
    <property type="term" value="C:plasma membrane"/>
    <property type="evidence" value="ECO:0007669"/>
    <property type="project" value="UniProtKB-SubCell"/>
</dbReference>
<evidence type="ECO:0000256" key="4">
    <source>
        <dbReference type="ARBA" id="ARBA00022475"/>
    </source>
</evidence>
<dbReference type="GO" id="GO:0009486">
    <property type="term" value="F:cytochrome bo3 ubiquinol oxidase activity"/>
    <property type="evidence" value="ECO:0007669"/>
    <property type="project" value="InterPro"/>
</dbReference>
<accession>A0A7W5CE26</accession>
<sequence>MSNHNSHGHDAQHEAHGGSMKSYVIGFLFSIILTIIPLVVVMNDMLGKTATTVLILIMAILQFAVQLIFFMHIRDEEKPRFNLMALIFGLVILLTIVAGSIWIMTYNAVG</sequence>
<evidence type="ECO:0000256" key="1">
    <source>
        <dbReference type="ARBA" id="ARBA00004651"/>
    </source>
</evidence>
<organism evidence="11 12">
    <name type="scientific">Paenibacillus endophyticus</name>
    <dbReference type="NCBI Taxonomy" id="1294268"/>
    <lineage>
        <taxon>Bacteria</taxon>
        <taxon>Bacillati</taxon>
        <taxon>Bacillota</taxon>
        <taxon>Bacilli</taxon>
        <taxon>Bacillales</taxon>
        <taxon>Paenibacillaceae</taxon>
        <taxon>Paenibacillus</taxon>
    </lineage>
</organism>
<comment type="similarity">
    <text evidence="2">Belongs to the cytochrome c oxidase bacterial subunit 4 family.</text>
</comment>
<dbReference type="AlphaFoldDB" id="A0A7W5CE26"/>
<dbReference type="GO" id="GO:0009319">
    <property type="term" value="C:cytochrome o ubiquinol oxidase complex"/>
    <property type="evidence" value="ECO:0007669"/>
    <property type="project" value="TreeGrafter"/>
</dbReference>
<dbReference type="GO" id="GO:0015078">
    <property type="term" value="F:proton transmembrane transporter activity"/>
    <property type="evidence" value="ECO:0007669"/>
    <property type="project" value="TreeGrafter"/>
</dbReference>
<keyword evidence="3" id="KW-0813">Transport</keyword>
<dbReference type="InterPro" id="IPR050968">
    <property type="entry name" value="Cytochrome_c_oxidase_bac_sub4"/>
</dbReference>
<comment type="subcellular location">
    <subcellularLocation>
        <location evidence="1">Cell membrane</location>
        <topology evidence="1">Multi-pass membrane protein</topology>
    </subcellularLocation>
</comment>
<evidence type="ECO:0000256" key="2">
    <source>
        <dbReference type="ARBA" id="ARBA00008079"/>
    </source>
</evidence>
<keyword evidence="9 10" id="KW-0472">Membrane</keyword>
<evidence type="ECO:0000256" key="3">
    <source>
        <dbReference type="ARBA" id="ARBA00022448"/>
    </source>
</evidence>
<reference evidence="11 12" key="1">
    <citation type="submission" date="2020-08" db="EMBL/GenBank/DDBJ databases">
        <title>Genomic Encyclopedia of Type Strains, Phase III (KMG-III): the genomes of soil and plant-associated and newly described type strains.</title>
        <authorList>
            <person name="Whitman W."/>
        </authorList>
    </citation>
    <scope>NUCLEOTIDE SEQUENCE [LARGE SCALE GENOMIC DNA]</scope>
    <source>
        <strain evidence="11 12">CECT 8234</strain>
    </source>
</reference>
<dbReference type="NCBIfam" id="TIGR02847">
    <property type="entry name" value="CyoD"/>
    <property type="match status" value="1"/>
</dbReference>
<evidence type="ECO:0000256" key="6">
    <source>
        <dbReference type="ARBA" id="ARBA00022982"/>
    </source>
</evidence>
<gene>
    <name evidence="11" type="ORF">FHS16_006092</name>
</gene>
<evidence type="ECO:0000313" key="11">
    <source>
        <dbReference type="EMBL" id="MBB3155976.1"/>
    </source>
</evidence>
<dbReference type="EMBL" id="JACHXW010000031">
    <property type="protein sequence ID" value="MBB3155976.1"/>
    <property type="molecule type" value="Genomic_DNA"/>
</dbReference>
<evidence type="ECO:0000256" key="5">
    <source>
        <dbReference type="ARBA" id="ARBA00022692"/>
    </source>
</evidence>
<dbReference type="PANTHER" id="PTHR36835:SF1">
    <property type="entry name" value="CYTOCHROME BO(3) UBIQUINOL OXIDASE SUBUNIT 4"/>
    <property type="match status" value="1"/>
</dbReference>
<proteinExistence type="inferred from homology"/>
<evidence type="ECO:0000256" key="10">
    <source>
        <dbReference type="SAM" id="Phobius"/>
    </source>
</evidence>
<feature type="transmembrane region" description="Helical" evidence="10">
    <location>
        <begin position="23"/>
        <end position="43"/>
    </location>
</feature>
<protein>
    <submittedName>
        <fullName evidence="11">Cytochrome o ubiquinol oxidase operon protein cyoD</fullName>
    </submittedName>
</protein>
<keyword evidence="7 10" id="KW-1133">Transmembrane helix</keyword>
<dbReference type="InterPro" id="IPR005171">
    <property type="entry name" value="Cyt_c_oxidase_su4_prok"/>
</dbReference>
<dbReference type="RefSeq" id="WP_183571090.1">
    <property type="nucleotide sequence ID" value="NZ_CBCSLB010000037.1"/>
</dbReference>
<keyword evidence="4" id="KW-1003">Cell membrane</keyword>
<dbReference type="GO" id="GO:0015990">
    <property type="term" value="P:electron transport coupled proton transport"/>
    <property type="evidence" value="ECO:0007669"/>
    <property type="project" value="InterPro"/>
</dbReference>
<dbReference type="InterPro" id="IPR014210">
    <property type="entry name" value="Cyt_o_ubiqinol_oxidase_su4"/>
</dbReference>
<keyword evidence="5 10" id="KW-0812">Transmembrane</keyword>
<dbReference type="PANTHER" id="PTHR36835">
    <property type="entry name" value="CYTOCHROME BO(3) UBIQUINOL OXIDASE SUBUNIT 4"/>
    <property type="match status" value="1"/>
</dbReference>
<dbReference type="Pfam" id="PF03626">
    <property type="entry name" value="COX4_pro"/>
    <property type="match status" value="1"/>
</dbReference>